<comment type="caution">
    <text evidence="1">The sequence shown here is derived from an EMBL/GenBank/DDBJ whole genome shotgun (WGS) entry which is preliminary data.</text>
</comment>
<gene>
    <name evidence="1" type="ORF">DIS07_14895</name>
</gene>
<name>A0A2U2J6R8_9FLAO</name>
<sequence>MNNLNNKDQSDKYKEMTAEDGLGSKNLNEFCECKEKYSDNKTKKERKKAHDKVLAKQFHSDSLKAVNSIINDLSLLKSLGADSKSFDRLKNVCSIEKDLKEKLGYLVKKRLLK</sequence>
<evidence type="ECO:0000313" key="2">
    <source>
        <dbReference type="Proteomes" id="UP000245670"/>
    </source>
</evidence>
<protein>
    <submittedName>
        <fullName evidence="1">Uncharacterized protein</fullName>
    </submittedName>
</protein>
<dbReference type="Proteomes" id="UP000245670">
    <property type="component" value="Unassembled WGS sequence"/>
</dbReference>
<keyword evidence="2" id="KW-1185">Reference proteome</keyword>
<organism evidence="1 2">
    <name type="scientific">Polaribacter aquimarinus</name>
    <dbReference type="NCBI Taxonomy" id="2100726"/>
    <lineage>
        <taxon>Bacteria</taxon>
        <taxon>Pseudomonadati</taxon>
        <taxon>Bacteroidota</taxon>
        <taxon>Flavobacteriia</taxon>
        <taxon>Flavobacteriales</taxon>
        <taxon>Flavobacteriaceae</taxon>
    </lineage>
</organism>
<proteinExistence type="predicted"/>
<accession>A0A2U2J6R8</accession>
<reference evidence="1 2" key="1">
    <citation type="submission" date="2018-05" db="EMBL/GenBank/DDBJ databases">
        <title>Polaribacter aquimarinus sp. nov., isolated from sediment in a sediment of sea.</title>
        <authorList>
            <person name="Lu D."/>
        </authorList>
    </citation>
    <scope>NUCLEOTIDE SEQUENCE [LARGE SCALE GENOMIC DNA]</scope>
    <source>
        <strain evidence="1 2">ZY113</strain>
    </source>
</reference>
<evidence type="ECO:0000313" key="1">
    <source>
        <dbReference type="EMBL" id="PWG04030.1"/>
    </source>
</evidence>
<dbReference type="AlphaFoldDB" id="A0A2U2J6R8"/>
<dbReference type="EMBL" id="QFFG01000012">
    <property type="protein sequence ID" value="PWG04030.1"/>
    <property type="molecule type" value="Genomic_DNA"/>
</dbReference>